<evidence type="ECO:0000313" key="3">
    <source>
        <dbReference type="Proteomes" id="UP000314294"/>
    </source>
</evidence>
<feature type="compositionally biased region" description="Basic and acidic residues" evidence="1">
    <location>
        <begin position="36"/>
        <end position="47"/>
    </location>
</feature>
<keyword evidence="3" id="KW-1185">Reference proteome</keyword>
<dbReference type="EMBL" id="SRLO01013618">
    <property type="protein sequence ID" value="TNN25038.1"/>
    <property type="molecule type" value="Genomic_DNA"/>
</dbReference>
<dbReference type="Proteomes" id="UP000314294">
    <property type="component" value="Unassembled WGS sequence"/>
</dbReference>
<gene>
    <name evidence="2" type="ORF">EYF80_064835</name>
</gene>
<evidence type="ECO:0000313" key="2">
    <source>
        <dbReference type="EMBL" id="TNN25038.1"/>
    </source>
</evidence>
<organism evidence="2 3">
    <name type="scientific">Liparis tanakae</name>
    <name type="common">Tanaka's snailfish</name>
    <dbReference type="NCBI Taxonomy" id="230148"/>
    <lineage>
        <taxon>Eukaryota</taxon>
        <taxon>Metazoa</taxon>
        <taxon>Chordata</taxon>
        <taxon>Craniata</taxon>
        <taxon>Vertebrata</taxon>
        <taxon>Euteleostomi</taxon>
        <taxon>Actinopterygii</taxon>
        <taxon>Neopterygii</taxon>
        <taxon>Teleostei</taxon>
        <taxon>Neoteleostei</taxon>
        <taxon>Acanthomorphata</taxon>
        <taxon>Eupercaria</taxon>
        <taxon>Perciformes</taxon>
        <taxon>Cottioidei</taxon>
        <taxon>Cottales</taxon>
        <taxon>Liparidae</taxon>
        <taxon>Liparis</taxon>
    </lineage>
</organism>
<proteinExistence type="predicted"/>
<feature type="region of interest" description="Disordered" evidence="1">
    <location>
        <begin position="1"/>
        <end position="53"/>
    </location>
</feature>
<accession>A0A4Z2E8A5</accession>
<sequence>MSSEDHYATRPHMKGMRGRLRTTGVTRGSAVRRPVARRDVSTSHVDTESASITERTVAYGRRIMHQPAKQKQSKT</sequence>
<evidence type="ECO:0000256" key="1">
    <source>
        <dbReference type="SAM" id="MobiDB-lite"/>
    </source>
</evidence>
<reference evidence="2 3" key="1">
    <citation type="submission" date="2019-03" db="EMBL/GenBank/DDBJ databases">
        <title>First draft genome of Liparis tanakae, snailfish: a comprehensive survey of snailfish specific genes.</title>
        <authorList>
            <person name="Kim W."/>
            <person name="Song I."/>
            <person name="Jeong J.-H."/>
            <person name="Kim D."/>
            <person name="Kim S."/>
            <person name="Ryu S."/>
            <person name="Song J.Y."/>
            <person name="Lee S.K."/>
        </authorList>
    </citation>
    <scope>NUCLEOTIDE SEQUENCE [LARGE SCALE GENOMIC DNA]</scope>
    <source>
        <tissue evidence="2">Muscle</tissue>
    </source>
</reference>
<feature type="compositionally biased region" description="Basic residues" evidence="1">
    <location>
        <begin position="9"/>
        <end position="20"/>
    </location>
</feature>
<comment type="caution">
    <text evidence="2">The sequence shown here is derived from an EMBL/GenBank/DDBJ whole genome shotgun (WGS) entry which is preliminary data.</text>
</comment>
<dbReference type="AlphaFoldDB" id="A0A4Z2E8A5"/>
<name>A0A4Z2E8A5_9TELE</name>
<protein>
    <submittedName>
        <fullName evidence="2">Uncharacterized protein</fullName>
    </submittedName>
</protein>